<dbReference type="InterPro" id="IPR036259">
    <property type="entry name" value="MFS_trans_sf"/>
</dbReference>
<dbReference type="OrthoDB" id="9986881at2759"/>
<evidence type="ECO:0000313" key="8">
    <source>
        <dbReference type="EMBL" id="EDP41542.1"/>
    </source>
</evidence>
<comment type="subcellular location">
    <subcellularLocation>
        <location evidence="1">Membrane</location>
        <topology evidence="1">Multi-pass membrane protein</topology>
    </subcellularLocation>
</comment>
<evidence type="ECO:0000259" key="7">
    <source>
        <dbReference type="PROSITE" id="PS50850"/>
    </source>
</evidence>
<feature type="transmembrane region" description="Helical" evidence="6">
    <location>
        <begin position="605"/>
        <end position="626"/>
    </location>
</feature>
<feature type="compositionally biased region" description="Polar residues" evidence="5">
    <location>
        <begin position="117"/>
        <end position="144"/>
    </location>
</feature>
<dbReference type="Proteomes" id="UP000008837">
    <property type="component" value="Unassembled WGS sequence"/>
</dbReference>
<feature type="compositionally biased region" description="Low complexity" evidence="5">
    <location>
        <begin position="74"/>
        <end position="86"/>
    </location>
</feature>
<dbReference type="GO" id="GO:0005886">
    <property type="term" value="C:plasma membrane"/>
    <property type="evidence" value="ECO:0007669"/>
    <property type="project" value="TreeGrafter"/>
</dbReference>
<feature type="transmembrane region" description="Helical" evidence="6">
    <location>
        <begin position="577"/>
        <end position="599"/>
    </location>
</feature>
<comment type="caution">
    <text evidence="8">The sequence shown here is derived from an EMBL/GenBank/DDBJ whole genome shotgun (WGS) entry which is preliminary data.</text>
</comment>
<keyword evidence="3 6" id="KW-1133">Transmembrane helix</keyword>
<accession>A8QD23</accession>
<dbReference type="InterPro" id="IPR011701">
    <property type="entry name" value="MFS"/>
</dbReference>
<evidence type="ECO:0000313" key="9">
    <source>
        <dbReference type="Proteomes" id="UP000008837"/>
    </source>
</evidence>
<dbReference type="EMBL" id="AAYY01000020">
    <property type="protein sequence ID" value="EDP41542.1"/>
    <property type="molecule type" value="Genomic_DNA"/>
</dbReference>
<feature type="compositionally biased region" description="Polar residues" evidence="5">
    <location>
        <begin position="1"/>
        <end position="16"/>
    </location>
</feature>
<evidence type="ECO:0000256" key="5">
    <source>
        <dbReference type="SAM" id="MobiDB-lite"/>
    </source>
</evidence>
<dbReference type="InterPro" id="IPR020846">
    <property type="entry name" value="MFS_dom"/>
</dbReference>
<sequence length="642" mass="70970">MAEPLSPTQNSHTVSNDEPEVIPISIPPSEAAKLAEDTSPRHVEYAPVSSIFEQATHNYQNTSVAFEKDHESSRAPSMPARSAASAGQAWNTLTSAPSRSSLKPLTSRTARGRRASVNFQDSNATGPRRLSYSSFNDDPTTDNSDVVMGQGATTLETGARIPHSINYGGEEEIKSDIIIVEWDGDDQELGTTWSYLTRCYITLLVGALAIASSMTSSLPSMLIEGISEHFQVSEEVVKLSSFIFVAGYCLGPLIWAPYSELFGVRWPFILSTAGSTIFNMACALSPNIGGLIIFRFLAGAFGSCPLVVGGGAMANIWPKELLGLGMCLFSMSPMAGPSCGPLIGGYIAVEKASWRWGYWACTILTGFLTLLSFLTLRETNPGINLKKKARRLRKKTGDDRYKAPVELRTIEIREILTRWILLPILMFIYEPMLQAMTMYMSFVYGVLYLFFEAFPIVFGVYHGLNELQIGLTFMGFFTGCIMGGSFYSLVENRRYVTSMKNHPQGILPPEQRLMVALYGAPLLVISLFWFAWTSYSSVSIWSTIAASTVYGIAMFFIFFALMTYIADAYRAQTACALSANTIVRSAFGFGFPLFATQMYNRLNPQWATCLLAFIAVLLFPIPFILFRYGPWLRSKAKYAFGE</sequence>
<evidence type="ECO:0000256" key="2">
    <source>
        <dbReference type="ARBA" id="ARBA00022692"/>
    </source>
</evidence>
<feature type="transmembrane region" description="Helical" evidence="6">
    <location>
        <begin position="538"/>
        <end position="565"/>
    </location>
</feature>
<feature type="transmembrane region" description="Helical" evidence="6">
    <location>
        <begin position="296"/>
        <end position="317"/>
    </location>
</feature>
<feature type="transmembrane region" description="Helical" evidence="6">
    <location>
        <begin position="239"/>
        <end position="258"/>
    </location>
</feature>
<dbReference type="Pfam" id="PF07690">
    <property type="entry name" value="MFS_1"/>
    <property type="match status" value="1"/>
</dbReference>
<evidence type="ECO:0000256" key="3">
    <source>
        <dbReference type="ARBA" id="ARBA00022989"/>
    </source>
</evidence>
<feature type="region of interest" description="Disordered" evidence="5">
    <location>
        <begin position="65"/>
        <end position="147"/>
    </location>
</feature>
<dbReference type="InParanoid" id="A8QD23"/>
<reference evidence="8 9" key="1">
    <citation type="journal article" date="2007" name="Proc. Natl. Acad. Sci. U.S.A.">
        <title>Dandruff-associated Malassezia genomes reveal convergent and divergent virulence traits shared with plant and human fungal pathogens.</title>
        <authorList>
            <person name="Xu J."/>
            <person name="Saunders C.W."/>
            <person name="Hu P."/>
            <person name="Grant R.A."/>
            <person name="Boekhout T."/>
            <person name="Kuramae E.E."/>
            <person name="Kronstad J.W."/>
            <person name="Deangelis Y.M."/>
            <person name="Reeder N.L."/>
            <person name="Johnstone K.R."/>
            <person name="Leland M."/>
            <person name="Fieno A.M."/>
            <person name="Begley W.M."/>
            <person name="Sun Y."/>
            <person name="Lacey M.P."/>
            <person name="Chaudhary T."/>
            <person name="Keough T."/>
            <person name="Chu L."/>
            <person name="Sears R."/>
            <person name="Yuan B."/>
            <person name="Dawson T.L.Jr."/>
        </authorList>
    </citation>
    <scope>NUCLEOTIDE SEQUENCE [LARGE SCALE GENOMIC DNA]</scope>
    <source>
        <strain evidence="9">ATCC MYA-4612 / CBS 7966</strain>
    </source>
</reference>
<feature type="transmembrane region" description="Helical" evidence="6">
    <location>
        <begin position="441"/>
        <end position="461"/>
    </location>
</feature>
<feature type="compositionally biased region" description="Polar residues" evidence="5">
    <location>
        <begin position="88"/>
        <end position="109"/>
    </location>
</feature>
<feature type="transmembrane region" description="Helical" evidence="6">
    <location>
        <begin position="200"/>
        <end position="218"/>
    </location>
</feature>
<dbReference type="KEGG" id="mgl:MGL_4091"/>
<dbReference type="Gene3D" id="1.20.1250.20">
    <property type="entry name" value="MFS general substrate transporter like domains"/>
    <property type="match status" value="1"/>
</dbReference>
<keyword evidence="9" id="KW-1185">Reference proteome</keyword>
<dbReference type="GO" id="GO:0022857">
    <property type="term" value="F:transmembrane transporter activity"/>
    <property type="evidence" value="ECO:0007669"/>
    <property type="project" value="InterPro"/>
</dbReference>
<dbReference type="PANTHER" id="PTHR23502">
    <property type="entry name" value="MAJOR FACILITATOR SUPERFAMILY"/>
    <property type="match status" value="1"/>
</dbReference>
<keyword evidence="4 6" id="KW-0472">Membrane</keyword>
<dbReference type="FunCoup" id="A8QD23">
    <property type="interactions" value="5"/>
</dbReference>
<feature type="transmembrane region" description="Helical" evidence="6">
    <location>
        <begin position="356"/>
        <end position="376"/>
    </location>
</feature>
<feature type="region of interest" description="Disordered" evidence="5">
    <location>
        <begin position="1"/>
        <end position="40"/>
    </location>
</feature>
<dbReference type="RefSeq" id="XP_001728756.1">
    <property type="nucleotide sequence ID" value="XM_001728704.1"/>
</dbReference>
<name>A8QD23_MALGO</name>
<evidence type="ECO:0000256" key="4">
    <source>
        <dbReference type="ARBA" id="ARBA00023136"/>
    </source>
</evidence>
<feature type="transmembrane region" description="Helical" evidence="6">
    <location>
        <begin position="467"/>
        <end position="490"/>
    </location>
</feature>
<feature type="transmembrane region" description="Helical" evidence="6">
    <location>
        <begin position="511"/>
        <end position="532"/>
    </location>
</feature>
<dbReference type="CDD" id="cd17323">
    <property type="entry name" value="MFS_Tpo1_MDR_like"/>
    <property type="match status" value="1"/>
</dbReference>
<dbReference type="FunFam" id="1.20.1250.20:FF:000011">
    <property type="entry name" value="MFS multidrug transporter, putative"/>
    <property type="match status" value="1"/>
</dbReference>
<dbReference type="OMA" id="TIFNMAC"/>
<gene>
    <name evidence="8" type="ORF">MGL_4091</name>
</gene>
<protein>
    <recommendedName>
        <fullName evidence="7">Major facilitator superfamily (MFS) profile domain-containing protein</fullName>
    </recommendedName>
</protein>
<keyword evidence="2 6" id="KW-0812">Transmembrane</keyword>
<dbReference type="AlphaFoldDB" id="A8QD23"/>
<organism evidence="8 9">
    <name type="scientific">Malassezia globosa (strain ATCC MYA-4612 / CBS 7966)</name>
    <name type="common">Dandruff-associated fungus</name>
    <dbReference type="NCBI Taxonomy" id="425265"/>
    <lineage>
        <taxon>Eukaryota</taxon>
        <taxon>Fungi</taxon>
        <taxon>Dikarya</taxon>
        <taxon>Basidiomycota</taxon>
        <taxon>Ustilaginomycotina</taxon>
        <taxon>Malasseziomycetes</taxon>
        <taxon>Malasseziales</taxon>
        <taxon>Malasseziaceae</taxon>
        <taxon>Malassezia</taxon>
    </lineage>
</organism>
<feature type="transmembrane region" description="Helical" evidence="6">
    <location>
        <begin position="264"/>
        <end position="284"/>
    </location>
</feature>
<feature type="compositionally biased region" description="Low complexity" evidence="5">
    <location>
        <begin position="21"/>
        <end position="30"/>
    </location>
</feature>
<dbReference type="VEuPathDB" id="FungiDB:MGL_4091"/>
<feature type="domain" description="Major facilitator superfamily (MFS) profile" evidence="7">
    <location>
        <begin position="201"/>
        <end position="632"/>
    </location>
</feature>
<evidence type="ECO:0000256" key="1">
    <source>
        <dbReference type="ARBA" id="ARBA00004141"/>
    </source>
</evidence>
<dbReference type="GeneID" id="5853051"/>
<dbReference type="PANTHER" id="PTHR23502:SF173">
    <property type="entry name" value="MFS-MULTIDRUG-RESISTANCE TRANSPORTER-RELATED"/>
    <property type="match status" value="1"/>
</dbReference>
<dbReference type="PROSITE" id="PS50850">
    <property type="entry name" value="MFS"/>
    <property type="match status" value="1"/>
</dbReference>
<evidence type="ECO:0000256" key="6">
    <source>
        <dbReference type="SAM" id="Phobius"/>
    </source>
</evidence>
<dbReference type="SUPFAM" id="SSF103473">
    <property type="entry name" value="MFS general substrate transporter"/>
    <property type="match status" value="1"/>
</dbReference>
<proteinExistence type="predicted"/>